<dbReference type="AlphaFoldDB" id="A0A7J7Z4Q6"/>
<sequence>MTEPLSAPISLWAQTPFPTSCCSFCENIWHFSCTQHRVPPNHSASSPVGTALLFRSLLAVLVDTSYFLKAPLFCNSCPSPDGPQGPSLTPLLPTSSQPHWRAALVLWLQCPDRKHRPRGTCLNLECDGSAPDQVYFGAR</sequence>
<gene>
    <name evidence="1" type="ORF">mMyoMyo1_010431</name>
</gene>
<proteinExistence type="predicted"/>
<comment type="caution">
    <text evidence="1">The sequence shown here is derived from an EMBL/GenBank/DDBJ whole genome shotgun (WGS) entry which is preliminary data.</text>
</comment>
<reference evidence="1 2" key="1">
    <citation type="journal article" date="2020" name="Nature">
        <title>Six reference-quality genomes reveal evolution of bat adaptations.</title>
        <authorList>
            <person name="Jebb D."/>
            <person name="Huang Z."/>
            <person name="Pippel M."/>
            <person name="Hughes G.M."/>
            <person name="Lavrichenko K."/>
            <person name="Devanna P."/>
            <person name="Winkler S."/>
            <person name="Jermiin L.S."/>
            <person name="Skirmuntt E.C."/>
            <person name="Katzourakis A."/>
            <person name="Burkitt-Gray L."/>
            <person name="Ray D.A."/>
            <person name="Sullivan K.A.M."/>
            <person name="Roscito J.G."/>
            <person name="Kirilenko B.M."/>
            <person name="Davalos L.M."/>
            <person name="Corthals A.P."/>
            <person name="Power M.L."/>
            <person name="Jones G."/>
            <person name="Ransome R.D."/>
            <person name="Dechmann D.K.N."/>
            <person name="Locatelli A.G."/>
            <person name="Puechmaille S.J."/>
            <person name="Fedrigo O."/>
            <person name="Jarvis E.D."/>
            <person name="Hiller M."/>
            <person name="Vernes S.C."/>
            <person name="Myers E.W."/>
            <person name="Teeling E.C."/>
        </authorList>
    </citation>
    <scope>NUCLEOTIDE SEQUENCE [LARGE SCALE GENOMIC DNA]</scope>
    <source>
        <strain evidence="1">MMyoMyo1</strain>
        <tissue evidence="1">Flight muscle</tissue>
    </source>
</reference>
<accession>A0A7J7Z4Q6</accession>
<organism evidence="1 2">
    <name type="scientific">Myotis myotis</name>
    <name type="common">Greater mouse-eared bat</name>
    <name type="synonym">Vespertilio myotis</name>
    <dbReference type="NCBI Taxonomy" id="51298"/>
    <lineage>
        <taxon>Eukaryota</taxon>
        <taxon>Metazoa</taxon>
        <taxon>Chordata</taxon>
        <taxon>Craniata</taxon>
        <taxon>Vertebrata</taxon>
        <taxon>Euteleostomi</taxon>
        <taxon>Mammalia</taxon>
        <taxon>Eutheria</taxon>
        <taxon>Laurasiatheria</taxon>
        <taxon>Chiroptera</taxon>
        <taxon>Yangochiroptera</taxon>
        <taxon>Vespertilionidae</taxon>
        <taxon>Myotis</taxon>
    </lineage>
</organism>
<dbReference type="Proteomes" id="UP000527355">
    <property type="component" value="Unassembled WGS sequence"/>
</dbReference>
<dbReference type="EMBL" id="JABWUV010000003">
    <property type="protein sequence ID" value="KAF6369025.1"/>
    <property type="molecule type" value="Genomic_DNA"/>
</dbReference>
<name>A0A7J7Z4Q6_MYOMY</name>
<keyword evidence="2" id="KW-1185">Reference proteome</keyword>
<protein>
    <submittedName>
        <fullName evidence="1">Uncharacterized protein</fullName>
    </submittedName>
</protein>
<evidence type="ECO:0000313" key="2">
    <source>
        <dbReference type="Proteomes" id="UP000527355"/>
    </source>
</evidence>
<evidence type="ECO:0000313" key="1">
    <source>
        <dbReference type="EMBL" id="KAF6369025.1"/>
    </source>
</evidence>